<evidence type="ECO:0000259" key="4">
    <source>
        <dbReference type="PROSITE" id="PS50995"/>
    </source>
</evidence>
<dbReference type="PRINTS" id="PR00598">
    <property type="entry name" value="HTHMARR"/>
</dbReference>
<dbReference type="InterPro" id="IPR039422">
    <property type="entry name" value="MarR/SlyA-like"/>
</dbReference>
<dbReference type="KEGG" id="arf:AR1Y2_0454"/>
<name>A0A4P8I8T2_9FIRM</name>
<dbReference type="InterPro" id="IPR023187">
    <property type="entry name" value="Tscrpt_reg_MarR-type_CS"/>
</dbReference>
<evidence type="ECO:0000313" key="6">
    <source>
        <dbReference type="Proteomes" id="UP000298653"/>
    </source>
</evidence>
<dbReference type="AlphaFoldDB" id="A0A4P8I8T2"/>
<dbReference type="PROSITE" id="PS01117">
    <property type="entry name" value="HTH_MARR_1"/>
    <property type="match status" value="1"/>
</dbReference>
<keyword evidence="1" id="KW-0805">Transcription regulation</keyword>
<dbReference type="GO" id="GO:0003677">
    <property type="term" value="F:DNA binding"/>
    <property type="evidence" value="ECO:0007669"/>
    <property type="project" value="UniProtKB-KW"/>
</dbReference>
<sequence>MNQEREIGTRFKHIHDKFTQHMNQKLRCLNVTYSQMELLLFLAEHQDRKITQKDIGEFMKVKHSTVIGILRRLEAKGFLYCVVDEENKRCRNVILTQKGLGLKCEMEAHRREEEQRIRRALSEEDSHKLYELLGKVLESLE</sequence>
<evidence type="ECO:0000256" key="2">
    <source>
        <dbReference type="ARBA" id="ARBA00023125"/>
    </source>
</evidence>
<dbReference type="InterPro" id="IPR036388">
    <property type="entry name" value="WH-like_DNA-bd_sf"/>
</dbReference>
<protein>
    <submittedName>
        <fullName evidence="5">Transcriptional regulator, MarR family</fullName>
    </submittedName>
</protein>
<accession>A0A4P8I8T2</accession>
<dbReference type="RefSeq" id="WP_137327513.1">
    <property type="nucleotide sequence ID" value="NZ_CP040058.1"/>
</dbReference>
<gene>
    <name evidence="5" type="ORF">AR1Y2_0454</name>
</gene>
<reference evidence="5 6" key="1">
    <citation type="submission" date="2019-05" db="EMBL/GenBank/DDBJ databases">
        <title>Complete genome sequencing of Anaerostipes rhamnosivorans.</title>
        <authorList>
            <person name="Bui T.P.N."/>
            <person name="de Vos W.M."/>
        </authorList>
    </citation>
    <scope>NUCLEOTIDE SEQUENCE [LARGE SCALE GENOMIC DNA]</scope>
    <source>
        <strain evidence="5 6">1y2</strain>
    </source>
</reference>
<dbReference type="SMART" id="SM00347">
    <property type="entry name" value="HTH_MARR"/>
    <property type="match status" value="1"/>
</dbReference>
<dbReference type="Gene3D" id="1.10.10.10">
    <property type="entry name" value="Winged helix-like DNA-binding domain superfamily/Winged helix DNA-binding domain"/>
    <property type="match status" value="1"/>
</dbReference>
<feature type="domain" description="HTH marR-type" evidence="4">
    <location>
        <begin position="1"/>
        <end position="138"/>
    </location>
</feature>
<evidence type="ECO:0000313" key="5">
    <source>
        <dbReference type="EMBL" id="QCP33908.1"/>
    </source>
</evidence>
<dbReference type="GO" id="GO:0003700">
    <property type="term" value="F:DNA-binding transcription factor activity"/>
    <property type="evidence" value="ECO:0007669"/>
    <property type="project" value="InterPro"/>
</dbReference>
<dbReference type="Proteomes" id="UP000298653">
    <property type="component" value="Chromosome"/>
</dbReference>
<dbReference type="InterPro" id="IPR036390">
    <property type="entry name" value="WH_DNA-bd_sf"/>
</dbReference>
<dbReference type="PANTHER" id="PTHR33164">
    <property type="entry name" value="TRANSCRIPTIONAL REGULATOR, MARR FAMILY"/>
    <property type="match status" value="1"/>
</dbReference>
<keyword evidence="3" id="KW-0804">Transcription</keyword>
<dbReference type="Pfam" id="PF01047">
    <property type="entry name" value="MarR"/>
    <property type="match status" value="1"/>
</dbReference>
<evidence type="ECO:0000256" key="3">
    <source>
        <dbReference type="ARBA" id="ARBA00023163"/>
    </source>
</evidence>
<dbReference type="GO" id="GO:0006950">
    <property type="term" value="P:response to stress"/>
    <property type="evidence" value="ECO:0007669"/>
    <property type="project" value="TreeGrafter"/>
</dbReference>
<dbReference type="InterPro" id="IPR000835">
    <property type="entry name" value="HTH_MarR-typ"/>
</dbReference>
<dbReference type="EMBL" id="CP040058">
    <property type="protein sequence ID" value="QCP33908.1"/>
    <property type="molecule type" value="Genomic_DNA"/>
</dbReference>
<dbReference type="SUPFAM" id="SSF46785">
    <property type="entry name" value="Winged helix' DNA-binding domain"/>
    <property type="match status" value="1"/>
</dbReference>
<keyword evidence="2" id="KW-0238">DNA-binding</keyword>
<organism evidence="5 6">
    <name type="scientific">Anaerostipes rhamnosivorans</name>
    <dbReference type="NCBI Taxonomy" id="1229621"/>
    <lineage>
        <taxon>Bacteria</taxon>
        <taxon>Bacillati</taxon>
        <taxon>Bacillota</taxon>
        <taxon>Clostridia</taxon>
        <taxon>Lachnospirales</taxon>
        <taxon>Lachnospiraceae</taxon>
        <taxon>Anaerostipes</taxon>
    </lineage>
</organism>
<dbReference type="PANTHER" id="PTHR33164:SF43">
    <property type="entry name" value="HTH-TYPE TRANSCRIPTIONAL REPRESSOR YETL"/>
    <property type="match status" value="1"/>
</dbReference>
<dbReference type="OrthoDB" id="2297442at2"/>
<evidence type="ECO:0000256" key="1">
    <source>
        <dbReference type="ARBA" id="ARBA00023015"/>
    </source>
</evidence>
<dbReference type="PROSITE" id="PS50995">
    <property type="entry name" value="HTH_MARR_2"/>
    <property type="match status" value="1"/>
</dbReference>
<proteinExistence type="predicted"/>
<keyword evidence="6" id="KW-1185">Reference proteome</keyword>